<dbReference type="InterPro" id="IPR002477">
    <property type="entry name" value="Peptidoglycan-bd-like"/>
</dbReference>
<dbReference type="Pfam" id="PF01471">
    <property type="entry name" value="PG_binding_1"/>
    <property type="match status" value="1"/>
</dbReference>
<dbReference type="RefSeq" id="WP_344259002.1">
    <property type="nucleotide sequence ID" value="NZ_BAAAMJ010000008.1"/>
</dbReference>
<accession>A0ABN2NTV4</accession>
<comment type="caution">
    <text evidence="4">The sequence shown here is derived from an EMBL/GenBank/DDBJ whole genome shotgun (WGS) entry which is preliminary data.</text>
</comment>
<protein>
    <recommendedName>
        <fullName evidence="6">Peptidase M15</fullName>
    </recommendedName>
</protein>
<feature type="domain" description="Peptidoglycan binding-like" evidence="2">
    <location>
        <begin position="47"/>
        <end position="104"/>
    </location>
</feature>
<keyword evidence="5" id="KW-1185">Reference proteome</keyword>
<keyword evidence="1" id="KW-0732">Signal</keyword>
<feature type="domain" description="Peptidase M15A C-terminal" evidence="3">
    <location>
        <begin position="117"/>
        <end position="230"/>
    </location>
</feature>
<evidence type="ECO:0000313" key="4">
    <source>
        <dbReference type="EMBL" id="GAA1901401.1"/>
    </source>
</evidence>
<gene>
    <name evidence="4" type="ORF">GCM10009716_09090</name>
</gene>
<dbReference type="Gene3D" id="1.10.101.10">
    <property type="entry name" value="PGBD-like superfamily/PGBD"/>
    <property type="match status" value="1"/>
</dbReference>
<proteinExistence type="predicted"/>
<sequence>MLRRTLRLVLTIVMLSTAAVVGGVATAGTAQADACYTWNRTLSQGATGADVTQLQIRVAGYPGYGQVLAIDGSYGPATKAAVTRFQQAYGLSADGIAGPQTFNQIYALQSPDCSPANFTFAELNRCNSTWSGGRVSAAQAKENAKRTMWKLQAMRRAMGSAPINISSGFRSESCNSAVGGSTNSRHMYGDAADMTGTHSFCALARNARNHGFREILGPGYPGHHNHTHVAHRSNRFWSASNCGI</sequence>
<organism evidence="4 5">
    <name type="scientific">Streptomyces sodiiphilus</name>
    <dbReference type="NCBI Taxonomy" id="226217"/>
    <lineage>
        <taxon>Bacteria</taxon>
        <taxon>Bacillati</taxon>
        <taxon>Actinomycetota</taxon>
        <taxon>Actinomycetes</taxon>
        <taxon>Kitasatosporales</taxon>
        <taxon>Streptomycetaceae</taxon>
        <taxon>Streptomyces</taxon>
    </lineage>
</organism>
<name>A0ABN2NTV4_9ACTN</name>
<evidence type="ECO:0000256" key="1">
    <source>
        <dbReference type="SAM" id="SignalP"/>
    </source>
</evidence>
<dbReference type="SUPFAM" id="SSF55166">
    <property type="entry name" value="Hedgehog/DD-peptidase"/>
    <property type="match status" value="1"/>
</dbReference>
<reference evidence="4 5" key="1">
    <citation type="journal article" date="2019" name="Int. J. Syst. Evol. Microbiol.">
        <title>The Global Catalogue of Microorganisms (GCM) 10K type strain sequencing project: providing services to taxonomists for standard genome sequencing and annotation.</title>
        <authorList>
            <consortium name="The Broad Institute Genomics Platform"/>
            <consortium name="The Broad Institute Genome Sequencing Center for Infectious Disease"/>
            <person name="Wu L."/>
            <person name="Ma J."/>
        </authorList>
    </citation>
    <scope>NUCLEOTIDE SEQUENCE [LARGE SCALE GENOMIC DNA]</scope>
    <source>
        <strain evidence="4 5">JCM 13581</strain>
    </source>
</reference>
<dbReference type="InterPro" id="IPR036366">
    <property type="entry name" value="PGBDSf"/>
</dbReference>
<dbReference type="InterPro" id="IPR009045">
    <property type="entry name" value="Zn_M74/Hedgehog-like"/>
</dbReference>
<feature type="chain" id="PRO_5046176162" description="Peptidase M15" evidence="1">
    <location>
        <begin position="33"/>
        <end position="244"/>
    </location>
</feature>
<dbReference type="Proteomes" id="UP001501303">
    <property type="component" value="Unassembled WGS sequence"/>
</dbReference>
<dbReference type="InterPro" id="IPR036365">
    <property type="entry name" value="PGBD-like_sf"/>
</dbReference>
<evidence type="ECO:0000313" key="5">
    <source>
        <dbReference type="Proteomes" id="UP001501303"/>
    </source>
</evidence>
<feature type="signal peptide" evidence="1">
    <location>
        <begin position="1"/>
        <end position="32"/>
    </location>
</feature>
<dbReference type="InterPro" id="IPR013230">
    <property type="entry name" value="Peptidase_M15A_C"/>
</dbReference>
<dbReference type="Pfam" id="PF08291">
    <property type="entry name" value="Peptidase_M15_3"/>
    <property type="match status" value="1"/>
</dbReference>
<evidence type="ECO:0000259" key="3">
    <source>
        <dbReference type="Pfam" id="PF08291"/>
    </source>
</evidence>
<evidence type="ECO:0000259" key="2">
    <source>
        <dbReference type="Pfam" id="PF01471"/>
    </source>
</evidence>
<evidence type="ECO:0008006" key="6">
    <source>
        <dbReference type="Google" id="ProtNLM"/>
    </source>
</evidence>
<dbReference type="Gene3D" id="3.30.1380.10">
    <property type="match status" value="1"/>
</dbReference>
<dbReference type="SUPFAM" id="SSF47090">
    <property type="entry name" value="PGBD-like"/>
    <property type="match status" value="1"/>
</dbReference>
<dbReference type="EMBL" id="BAAAMJ010000008">
    <property type="protein sequence ID" value="GAA1901401.1"/>
    <property type="molecule type" value="Genomic_DNA"/>
</dbReference>